<dbReference type="PANTHER" id="PTHR38033">
    <property type="entry name" value="MEMBRANE PROTEIN-RELATED"/>
    <property type="match status" value="1"/>
</dbReference>
<feature type="transmembrane region" description="Helical" evidence="1">
    <location>
        <begin position="189"/>
        <end position="211"/>
    </location>
</feature>
<dbReference type="AlphaFoldDB" id="A0A3N4P2A4"/>
<evidence type="ECO:0000259" key="2">
    <source>
        <dbReference type="Pfam" id="PF09850"/>
    </source>
</evidence>
<dbReference type="NCBIfam" id="TIGR03349">
    <property type="entry name" value="IV_VI_DotU"/>
    <property type="match status" value="1"/>
</dbReference>
<evidence type="ECO:0000313" key="3">
    <source>
        <dbReference type="EMBL" id="RPE02366.1"/>
    </source>
</evidence>
<dbReference type="InterPro" id="IPR017732">
    <property type="entry name" value="T4/T6SS_DotU"/>
</dbReference>
<gene>
    <name evidence="3" type="ORF">BBB56_07715</name>
</gene>
<dbReference type="RefSeq" id="WP_123800387.1">
    <property type="nucleotide sequence ID" value="NZ_RMVG01000004.1"/>
</dbReference>
<dbReference type="OrthoDB" id="6998040at2"/>
<dbReference type="NCBIfam" id="NF038239">
    <property type="entry name" value="T6SS_TssL_short"/>
    <property type="match status" value="1"/>
</dbReference>
<dbReference type="PANTHER" id="PTHR38033:SF1">
    <property type="entry name" value="DOTU FAMILY TYPE IV_VI SECRETION SYSTEM PROTEIN"/>
    <property type="match status" value="1"/>
</dbReference>
<sequence>MNESKNEVIAFANIDRLMQEIWLQAIRLRSGPQFKEGEGRILWERCAADIARVQARLKSAALDDVSCQHILYAQCALLDEVIKGRSVRDDAWRQWYALPLQQHFLGTRDAGNKLCERMRNVLRDPAAHSAVLSCFHRVLLLGFLGEYRRLDEPGRRKLVKKLGERVMSLTHRQTQPNLTSGHTRERLEASWPTCLGLSVLLMLLCVLWPGLDYWFEQMLFTLLPVGVMR</sequence>
<dbReference type="InterPro" id="IPR038522">
    <property type="entry name" value="T4/T6SS_DotU_sf"/>
</dbReference>
<keyword evidence="4" id="KW-1185">Reference proteome</keyword>
<keyword evidence="1" id="KW-1133">Transmembrane helix</keyword>
<protein>
    <submittedName>
        <fullName evidence="3">DotU family type IV/VI secretion system protein</fullName>
    </submittedName>
</protein>
<organism evidence="3 4">
    <name type="scientific">Candidatus Pantoea deserta</name>
    <dbReference type="NCBI Taxonomy" id="1869313"/>
    <lineage>
        <taxon>Bacteria</taxon>
        <taxon>Pseudomonadati</taxon>
        <taxon>Pseudomonadota</taxon>
        <taxon>Gammaproteobacteria</taxon>
        <taxon>Enterobacterales</taxon>
        <taxon>Erwiniaceae</taxon>
        <taxon>Pantoea</taxon>
    </lineage>
</organism>
<dbReference type="EMBL" id="RMVG01000004">
    <property type="protein sequence ID" value="RPE02366.1"/>
    <property type="molecule type" value="Genomic_DNA"/>
</dbReference>
<name>A0A3N4P2A4_9GAMM</name>
<keyword evidence="1" id="KW-0812">Transmembrane</keyword>
<dbReference type="Proteomes" id="UP000281332">
    <property type="component" value="Unassembled WGS sequence"/>
</dbReference>
<reference evidence="3 4" key="1">
    <citation type="submission" date="2018-11" db="EMBL/GenBank/DDBJ databases">
        <title>Whole genome sequencing of Pantoea sp. RIT388.</title>
        <authorList>
            <person name="Gan H.M."/>
            <person name="Hudson A.O."/>
        </authorList>
    </citation>
    <scope>NUCLEOTIDE SEQUENCE [LARGE SCALE GENOMIC DNA]</scope>
    <source>
        <strain evidence="3 4">RIT388</strain>
    </source>
</reference>
<feature type="domain" description="Type IV / VI secretion system DotU" evidence="2">
    <location>
        <begin position="15"/>
        <end position="214"/>
    </location>
</feature>
<keyword evidence="1" id="KW-0472">Membrane</keyword>
<dbReference type="Gene3D" id="1.25.40.590">
    <property type="entry name" value="Type IV / VI secretion system, DotU"/>
    <property type="match status" value="1"/>
</dbReference>
<evidence type="ECO:0000313" key="4">
    <source>
        <dbReference type="Proteomes" id="UP000281332"/>
    </source>
</evidence>
<comment type="caution">
    <text evidence="3">The sequence shown here is derived from an EMBL/GenBank/DDBJ whole genome shotgun (WGS) entry which is preliminary data.</text>
</comment>
<dbReference type="Pfam" id="PF09850">
    <property type="entry name" value="DotU"/>
    <property type="match status" value="1"/>
</dbReference>
<accession>A0A3N4P2A4</accession>
<proteinExistence type="predicted"/>
<evidence type="ECO:0000256" key="1">
    <source>
        <dbReference type="SAM" id="Phobius"/>
    </source>
</evidence>